<name>A0A4V3XLT0_9BACT</name>
<comment type="caution">
    <text evidence="4">The sequence shown here is derived from an EMBL/GenBank/DDBJ whole genome shotgun (WGS) entry which is preliminary data.</text>
</comment>
<organism evidence="4 5">
    <name type="scientific">Neolewinella litorea</name>
    <dbReference type="NCBI Taxonomy" id="2562452"/>
    <lineage>
        <taxon>Bacteria</taxon>
        <taxon>Pseudomonadati</taxon>
        <taxon>Bacteroidota</taxon>
        <taxon>Saprospiria</taxon>
        <taxon>Saprospirales</taxon>
        <taxon>Lewinellaceae</taxon>
        <taxon>Neolewinella</taxon>
    </lineage>
</organism>
<dbReference type="InterPro" id="IPR011008">
    <property type="entry name" value="Dimeric_a/b-barrel"/>
</dbReference>
<dbReference type="PANTHER" id="PTHR33178">
    <property type="match status" value="1"/>
</dbReference>
<dbReference type="PROSITE" id="PS51502">
    <property type="entry name" value="S_R_A_B_BARREL"/>
    <property type="match status" value="1"/>
</dbReference>
<feature type="chain" id="PRO_5020402753" evidence="2">
    <location>
        <begin position="20"/>
        <end position="142"/>
    </location>
</feature>
<reference evidence="4 5" key="1">
    <citation type="submission" date="2019-04" db="EMBL/GenBank/DDBJ databases">
        <title>Lewinella litorea sp. nov., isolated from a marine sand.</title>
        <authorList>
            <person name="Yoon J.-H."/>
        </authorList>
    </citation>
    <scope>NUCLEOTIDE SEQUENCE [LARGE SCALE GENOMIC DNA]</scope>
    <source>
        <strain evidence="4 5">HSMS-39</strain>
    </source>
</reference>
<dbReference type="PANTHER" id="PTHR33178:SF10">
    <property type="entry name" value="STRESS-RESPONSE A_B BARREL DOMAIN-CONTAINING PROTEIN"/>
    <property type="match status" value="1"/>
</dbReference>
<dbReference type="SUPFAM" id="SSF54909">
    <property type="entry name" value="Dimeric alpha+beta barrel"/>
    <property type="match status" value="1"/>
</dbReference>
<dbReference type="Proteomes" id="UP000308528">
    <property type="component" value="Unassembled WGS sequence"/>
</dbReference>
<dbReference type="InterPro" id="IPR013097">
    <property type="entry name" value="Dabb"/>
</dbReference>
<sequence length="142" mass="16069">MNILRLLPLLLLGLLTACQEELPPPAVETPPTMEDDRTASPDSLLRHAVFFAFKDDATPAQIDSVQQAFSALPEQIEQIRDFEWGVNNSPEGLNKGFTHAFFLTFHSEADRDAYLPHPAHQEFGRILGPHLKDVFVVDYWTR</sequence>
<dbReference type="RefSeq" id="WP_136456710.1">
    <property type="nucleotide sequence ID" value="NZ_SRSF01000001.1"/>
</dbReference>
<dbReference type="InterPro" id="IPR044662">
    <property type="entry name" value="HS1/DABB1-like"/>
</dbReference>
<protein>
    <submittedName>
        <fullName evidence="4">Dabb family protein</fullName>
    </submittedName>
</protein>
<evidence type="ECO:0000256" key="1">
    <source>
        <dbReference type="ARBA" id="ARBA00011738"/>
    </source>
</evidence>
<evidence type="ECO:0000313" key="4">
    <source>
        <dbReference type="EMBL" id="THH41833.1"/>
    </source>
</evidence>
<evidence type="ECO:0000259" key="3">
    <source>
        <dbReference type="PROSITE" id="PS51502"/>
    </source>
</evidence>
<feature type="domain" description="Stress-response A/B barrel" evidence="3">
    <location>
        <begin position="45"/>
        <end position="139"/>
    </location>
</feature>
<evidence type="ECO:0000256" key="2">
    <source>
        <dbReference type="SAM" id="SignalP"/>
    </source>
</evidence>
<dbReference type="Gene3D" id="3.30.70.100">
    <property type="match status" value="1"/>
</dbReference>
<gene>
    <name evidence="4" type="ORF">E4021_04400</name>
</gene>
<comment type="subunit">
    <text evidence="1">Homodimer.</text>
</comment>
<accession>A0A4V3XLT0</accession>
<proteinExistence type="predicted"/>
<keyword evidence="2" id="KW-0732">Signal</keyword>
<evidence type="ECO:0000313" key="5">
    <source>
        <dbReference type="Proteomes" id="UP000308528"/>
    </source>
</evidence>
<keyword evidence="5" id="KW-1185">Reference proteome</keyword>
<feature type="signal peptide" evidence="2">
    <location>
        <begin position="1"/>
        <end position="19"/>
    </location>
</feature>
<dbReference type="SMART" id="SM00886">
    <property type="entry name" value="Dabb"/>
    <property type="match status" value="1"/>
</dbReference>
<dbReference type="AlphaFoldDB" id="A0A4V3XLT0"/>
<dbReference type="Pfam" id="PF07876">
    <property type="entry name" value="Dabb"/>
    <property type="match status" value="1"/>
</dbReference>
<dbReference type="EMBL" id="SRSF01000001">
    <property type="protein sequence ID" value="THH41833.1"/>
    <property type="molecule type" value="Genomic_DNA"/>
</dbReference>
<dbReference type="PROSITE" id="PS51257">
    <property type="entry name" value="PROKAR_LIPOPROTEIN"/>
    <property type="match status" value="1"/>
</dbReference>
<dbReference type="OrthoDB" id="9816070at2"/>